<dbReference type="RefSeq" id="WP_185122213.1">
    <property type="nucleotide sequence ID" value="NZ_JACJVQ010000019.1"/>
</dbReference>
<dbReference type="PANTHER" id="PTHR35789">
    <property type="entry name" value="SPORE GERMINATION PROTEIN B3"/>
    <property type="match status" value="1"/>
</dbReference>
<dbReference type="InterPro" id="IPR008844">
    <property type="entry name" value="Spore_GerAC-like"/>
</dbReference>
<dbReference type="EMBL" id="JACJVQ010000019">
    <property type="protein sequence ID" value="MBB6637025.1"/>
    <property type="molecule type" value="Genomic_DNA"/>
</dbReference>
<dbReference type="GO" id="GO:0016020">
    <property type="term" value="C:membrane"/>
    <property type="evidence" value="ECO:0007669"/>
    <property type="project" value="UniProtKB-SubCell"/>
</dbReference>
<evidence type="ECO:0000256" key="2">
    <source>
        <dbReference type="ARBA" id="ARBA00007886"/>
    </source>
</evidence>
<gene>
    <name evidence="10" type="ORF">H7B67_23090</name>
</gene>
<dbReference type="Pfam" id="PF25198">
    <property type="entry name" value="Spore_GerAC_N"/>
    <property type="match status" value="1"/>
</dbReference>
<dbReference type="PANTHER" id="PTHR35789:SF1">
    <property type="entry name" value="SPORE GERMINATION PROTEIN B3"/>
    <property type="match status" value="1"/>
</dbReference>
<evidence type="ECO:0000256" key="6">
    <source>
        <dbReference type="ARBA" id="ARBA00023139"/>
    </source>
</evidence>
<dbReference type="PROSITE" id="PS51257">
    <property type="entry name" value="PROKAR_LIPOPROTEIN"/>
    <property type="match status" value="1"/>
</dbReference>
<keyword evidence="4" id="KW-0732">Signal</keyword>
<dbReference type="InterPro" id="IPR038501">
    <property type="entry name" value="Spore_GerAC_C_sf"/>
</dbReference>
<evidence type="ECO:0000313" key="11">
    <source>
        <dbReference type="Proteomes" id="UP000535838"/>
    </source>
</evidence>
<accession>A0A841T337</accession>
<dbReference type="NCBIfam" id="TIGR02887">
    <property type="entry name" value="spore_ger_x_C"/>
    <property type="match status" value="1"/>
</dbReference>
<feature type="domain" description="Spore germination protein N-terminal" evidence="9">
    <location>
        <begin position="23"/>
        <end position="201"/>
    </location>
</feature>
<keyword evidence="5" id="KW-0472">Membrane</keyword>
<comment type="similarity">
    <text evidence="2">Belongs to the GerABKC lipoprotein family.</text>
</comment>
<evidence type="ECO:0000259" key="8">
    <source>
        <dbReference type="Pfam" id="PF05504"/>
    </source>
</evidence>
<evidence type="ECO:0000256" key="1">
    <source>
        <dbReference type="ARBA" id="ARBA00004635"/>
    </source>
</evidence>
<evidence type="ECO:0000256" key="4">
    <source>
        <dbReference type="ARBA" id="ARBA00022729"/>
    </source>
</evidence>
<comment type="caution">
    <text evidence="10">The sequence shown here is derived from an EMBL/GenBank/DDBJ whole genome shotgun (WGS) entry which is preliminary data.</text>
</comment>
<evidence type="ECO:0000256" key="3">
    <source>
        <dbReference type="ARBA" id="ARBA00022544"/>
    </source>
</evidence>
<name>A0A841T337_9BACL</name>
<dbReference type="GO" id="GO:0009847">
    <property type="term" value="P:spore germination"/>
    <property type="evidence" value="ECO:0007669"/>
    <property type="project" value="InterPro"/>
</dbReference>
<evidence type="ECO:0000313" key="10">
    <source>
        <dbReference type="EMBL" id="MBB6637025.1"/>
    </source>
</evidence>
<dbReference type="InterPro" id="IPR046953">
    <property type="entry name" value="Spore_GerAC-like_C"/>
</dbReference>
<keyword evidence="11" id="KW-1185">Reference proteome</keyword>
<feature type="domain" description="Spore germination GerAC-like C-terminal" evidence="8">
    <location>
        <begin position="230"/>
        <end position="395"/>
    </location>
</feature>
<protein>
    <submittedName>
        <fullName evidence="10">Ger(X)C family spore germination protein</fullName>
    </submittedName>
</protein>
<proteinExistence type="inferred from homology"/>
<dbReference type="Proteomes" id="UP000535838">
    <property type="component" value="Unassembled WGS sequence"/>
</dbReference>
<evidence type="ECO:0000256" key="7">
    <source>
        <dbReference type="ARBA" id="ARBA00023288"/>
    </source>
</evidence>
<evidence type="ECO:0000256" key="5">
    <source>
        <dbReference type="ARBA" id="ARBA00023136"/>
    </source>
</evidence>
<keyword evidence="7" id="KW-0449">Lipoprotein</keyword>
<dbReference type="AlphaFoldDB" id="A0A841T337"/>
<organism evidence="10 11">
    <name type="scientific">Cohnella thailandensis</name>
    <dbReference type="NCBI Taxonomy" id="557557"/>
    <lineage>
        <taxon>Bacteria</taxon>
        <taxon>Bacillati</taxon>
        <taxon>Bacillota</taxon>
        <taxon>Bacilli</taxon>
        <taxon>Bacillales</taxon>
        <taxon>Paenibacillaceae</taxon>
        <taxon>Cohnella</taxon>
    </lineage>
</organism>
<keyword evidence="6" id="KW-0564">Palmitate</keyword>
<sequence length="410" mass="44950">MIGKRAASVGLLLSLLVTSGCWDSSEVNDIAIELAWGIDAADNNRIRISAQTIVPSKFSGGSNMGTGGGGGGKGKPYFVVSSDGLNTLDAVQRMQTKLSRRMFRGHRRVIVIGESMARRGIKEIFDTYSRDPNLKLRTDMFIVKGSTANDLLNVSYPLENIPGLGVLGEYGQMGTPQEVGLLNFLLAATSDGASMCLPTIVIGMNNASQGAQESEVRSNADKEEGFRIAGSGILDKELKLVGFLNLEESRAMRWVTGNLKKLTVSEQVPGEDGNVSIDLQRTRSRIQPAMQGGRLKIHITLTGRGAIRENNTRLDLTRTANIKELQKALNRHVEETTLRTIMKVQQEYGTDIFGFSDVIRRKDLSLWRSVKDDWEEEFRAAEVTVSANLTVRRIGVTGPALQLNPKEIKK</sequence>
<dbReference type="Gene3D" id="3.30.300.210">
    <property type="entry name" value="Nutrient germinant receptor protein C, domain 3"/>
    <property type="match status" value="1"/>
</dbReference>
<keyword evidence="3" id="KW-0309">Germination</keyword>
<comment type="subcellular location">
    <subcellularLocation>
        <location evidence="1">Membrane</location>
        <topology evidence="1">Lipid-anchor</topology>
    </subcellularLocation>
</comment>
<reference evidence="10 11" key="1">
    <citation type="submission" date="2020-08" db="EMBL/GenBank/DDBJ databases">
        <title>Cohnella phylogeny.</title>
        <authorList>
            <person name="Dunlap C."/>
        </authorList>
    </citation>
    <scope>NUCLEOTIDE SEQUENCE [LARGE SCALE GENOMIC DNA]</scope>
    <source>
        <strain evidence="10 11">DSM 25241</strain>
    </source>
</reference>
<dbReference type="Pfam" id="PF05504">
    <property type="entry name" value="Spore_GerAC"/>
    <property type="match status" value="1"/>
</dbReference>
<dbReference type="InterPro" id="IPR057336">
    <property type="entry name" value="GerAC_N"/>
</dbReference>
<evidence type="ECO:0000259" key="9">
    <source>
        <dbReference type="Pfam" id="PF25198"/>
    </source>
</evidence>